<comment type="cofactor">
    <cofactor evidence="1">
        <name>Mo-bis(molybdopterin guanine dinucleotide)</name>
        <dbReference type="ChEBI" id="CHEBI:60539"/>
    </cofactor>
</comment>
<keyword evidence="8" id="KW-0411">Iron-sulfur</keyword>
<dbReference type="Gene3D" id="2.20.25.90">
    <property type="entry name" value="ADC-like domains"/>
    <property type="match status" value="1"/>
</dbReference>
<evidence type="ECO:0000256" key="7">
    <source>
        <dbReference type="ARBA" id="ARBA00023004"/>
    </source>
</evidence>
<dbReference type="InterPro" id="IPR006963">
    <property type="entry name" value="Mopterin_OxRdtase_4Fe-4S_dom"/>
</dbReference>
<dbReference type="PANTHER" id="PTHR43742:SF3">
    <property type="entry name" value="DIMETHYL SULFOXIDE REDUCTASE DMSA"/>
    <property type="match status" value="1"/>
</dbReference>
<keyword evidence="3" id="KW-0500">Molybdenum</keyword>
<dbReference type="PROSITE" id="PS00932">
    <property type="entry name" value="MOLYBDOPTERIN_PROK_3"/>
    <property type="match status" value="1"/>
</dbReference>
<evidence type="ECO:0000256" key="2">
    <source>
        <dbReference type="ARBA" id="ARBA00010312"/>
    </source>
</evidence>
<organism evidence="10 11">
    <name type="scientific">Adlercreutzia mucosicola</name>
    <dbReference type="NCBI Taxonomy" id="580026"/>
    <lineage>
        <taxon>Bacteria</taxon>
        <taxon>Bacillati</taxon>
        <taxon>Actinomycetota</taxon>
        <taxon>Coriobacteriia</taxon>
        <taxon>Eggerthellales</taxon>
        <taxon>Eggerthellaceae</taxon>
        <taxon>Adlercreutzia</taxon>
    </lineage>
</organism>
<evidence type="ECO:0000256" key="4">
    <source>
        <dbReference type="ARBA" id="ARBA00022723"/>
    </source>
</evidence>
<dbReference type="EMBL" id="WSRR01000002">
    <property type="protein sequence ID" value="MVX60181.1"/>
    <property type="molecule type" value="Genomic_DNA"/>
</dbReference>
<dbReference type="GO" id="GO:0030288">
    <property type="term" value="C:outer membrane-bounded periplasmic space"/>
    <property type="evidence" value="ECO:0007669"/>
    <property type="project" value="TreeGrafter"/>
</dbReference>
<keyword evidence="5" id="KW-0732">Signal</keyword>
<dbReference type="PANTHER" id="PTHR43742">
    <property type="entry name" value="TRIMETHYLAMINE-N-OXIDE REDUCTASE"/>
    <property type="match status" value="1"/>
</dbReference>
<dbReference type="GO" id="GO:0016491">
    <property type="term" value="F:oxidoreductase activity"/>
    <property type="evidence" value="ECO:0007669"/>
    <property type="project" value="UniProtKB-KW"/>
</dbReference>
<dbReference type="SUPFAM" id="SSF53706">
    <property type="entry name" value="Formate dehydrogenase/DMSO reductase, domains 1-3"/>
    <property type="match status" value="1"/>
</dbReference>
<evidence type="ECO:0000313" key="11">
    <source>
        <dbReference type="Proteomes" id="UP000463388"/>
    </source>
</evidence>
<keyword evidence="7" id="KW-0408">Iron</keyword>
<evidence type="ECO:0000256" key="1">
    <source>
        <dbReference type="ARBA" id="ARBA00001942"/>
    </source>
</evidence>
<dbReference type="GO" id="GO:0009055">
    <property type="term" value="F:electron transfer activity"/>
    <property type="evidence" value="ECO:0007669"/>
    <property type="project" value="TreeGrafter"/>
</dbReference>
<dbReference type="SUPFAM" id="SSF50692">
    <property type="entry name" value="ADC-like"/>
    <property type="match status" value="1"/>
</dbReference>
<comment type="caution">
    <text evidence="10">The sequence shown here is derived from an EMBL/GenBank/DDBJ whole genome shotgun (WGS) entry which is preliminary data.</text>
</comment>
<dbReference type="Pfam" id="PF01568">
    <property type="entry name" value="Molydop_binding"/>
    <property type="match status" value="1"/>
</dbReference>
<dbReference type="Proteomes" id="UP000463388">
    <property type="component" value="Unassembled WGS sequence"/>
</dbReference>
<dbReference type="Gene3D" id="2.40.40.20">
    <property type="match status" value="1"/>
</dbReference>
<dbReference type="SMART" id="SM00926">
    <property type="entry name" value="Molybdop_Fe4S4"/>
    <property type="match status" value="1"/>
</dbReference>
<dbReference type="PROSITE" id="PS51318">
    <property type="entry name" value="TAT"/>
    <property type="match status" value="1"/>
</dbReference>
<keyword evidence="4" id="KW-0479">Metal-binding</keyword>
<comment type="similarity">
    <text evidence="2">Belongs to the prokaryotic molybdopterin-containing oxidoreductase family.</text>
</comment>
<dbReference type="Gene3D" id="3.40.228.10">
    <property type="entry name" value="Dimethylsulfoxide Reductase, domain 2"/>
    <property type="match status" value="1"/>
</dbReference>
<accession>A0A6N8JJW4</accession>
<dbReference type="InterPro" id="IPR006311">
    <property type="entry name" value="TAT_signal"/>
</dbReference>
<dbReference type="InterPro" id="IPR006657">
    <property type="entry name" value="MoPterin_dinucl-bd_dom"/>
</dbReference>
<dbReference type="Pfam" id="PF00384">
    <property type="entry name" value="Molybdopterin"/>
    <property type="match status" value="1"/>
</dbReference>
<protein>
    <submittedName>
        <fullName evidence="10">Molybdopterin-dependent oxidoreductase</fullName>
    </submittedName>
</protein>
<dbReference type="GO" id="GO:0043546">
    <property type="term" value="F:molybdopterin cofactor binding"/>
    <property type="evidence" value="ECO:0007669"/>
    <property type="project" value="InterPro"/>
</dbReference>
<dbReference type="InterPro" id="IPR050612">
    <property type="entry name" value="Prok_Mopterin_Oxidored"/>
</dbReference>
<reference evidence="10 11" key="1">
    <citation type="submission" date="2019-12" db="EMBL/GenBank/DDBJ databases">
        <title>Microbes associate with the intestines of laboratory mice.</title>
        <authorList>
            <person name="Navarre W."/>
            <person name="Wong E."/>
        </authorList>
    </citation>
    <scope>NUCLEOTIDE SEQUENCE [LARGE SCALE GENOMIC DNA]</scope>
    <source>
        <strain evidence="10 11">NM66_B29</strain>
    </source>
</reference>
<dbReference type="Gene3D" id="3.40.50.740">
    <property type="match status" value="2"/>
</dbReference>
<keyword evidence="6" id="KW-0560">Oxidoreductase</keyword>
<evidence type="ECO:0000313" key="10">
    <source>
        <dbReference type="EMBL" id="MVX60181.1"/>
    </source>
</evidence>
<evidence type="ECO:0000256" key="8">
    <source>
        <dbReference type="ARBA" id="ARBA00023014"/>
    </source>
</evidence>
<evidence type="ECO:0000259" key="9">
    <source>
        <dbReference type="PROSITE" id="PS51669"/>
    </source>
</evidence>
<dbReference type="InterPro" id="IPR009010">
    <property type="entry name" value="Asp_de-COase-like_dom_sf"/>
</dbReference>
<proteinExistence type="inferred from homology"/>
<sequence length="899" mass="98172">MATYLEKFKRASALNRRSFVRAGAAATVALAAGGSLVACSSSQEDDLAATGDNSASAETEGVWVTAACWHNCGGRCLNKALVKDGVVVRQKTDDTHEDSAEFPQQRGCVRGRSQRRQVYAEDRLKYPMKRKGWQPGGGEASNGAMRGKDTWERISWDEALDLVTGEMKRIKETYGNRAFFLDSWTMNGEYARVFGLFGGFINGWGTCSFGNYSLTPQNVGYSIAGGFETSNDRFDFENVETVFMLGVNPAWSSAGMGTNILRTAKDAGATFIGVDPVYNESYSVLDAEWVPILPGSDTAFLLGVVHSMLEQDDNGSLIDWDFLDKAVLGFDADHMPGGVDPKENFKDYVLGTYDGQPKDAAWAETHCKVPADRIRQLAVELGRDHKVAMLTSWGVARTNNSDNLPQLYMILGAMGGHMGKSGHMTSVACHVNFGNHGPSLVKAGGNGLEAIPNPENDYVNDVQVWDMVLGKPYNYTGQSNDGIEWLPCEMRQADIHMIFHGGGNRLQSRQGIIQGIEAHRKVDCVVAATTFFTNNAKYADIVLPVNTEWEREGGFLSGNREMIIMYRQVIDSMYESKDDQWIVTELGKRLGLDANVLYPFGRKQQLFNMAAGATVAKESGVSASGMANPFTDDGSLNADSDYEMLVTITQEDIDRWGVEGTPQEGRIPLAQLEEDGIYQIPRSKGDNYGFIAFEDFVKDPAANPRDTSESGKLEAYSQALADKVNGMGYVDNVKPIPTFMEPVDGYEATFADFAAGVKGEFPYQVVTMHYMGRSHTTFGNTGVLQEAFVSPVMISTQDAAAEGIKTGDTVMLTSRYGKTLRTAEVTGRIIPGCVGLMHGSWSDYDEETGIDRGGSDNILFGNATAGQGTTGFNTMIVSIEKVDEELVPDCDKPRRTVEV</sequence>
<dbReference type="GO" id="GO:0051536">
    <property type="term" value="F:iron-sulfur cluster binding"/>
    <property type="evidence" value="ECO:0007669"/>
    <property type="project" value="UniProtKB-KW"/>
</dbReference>
<dbReference type="InterPro" id="IPR006656">
    <property type="entry name" value="Mopterin_OxRdtase"/>
</dbReference>
<dbReference type="Pfam" id="PF04879">
    <property type="entry name" value="Molybdop_Fe4S4"/>
    <property type="match status" value="1"/>
</dbReference>
<evidence type="ECO:0000256" key="5">
    <source>
        <dbReference type="ARBA" id="ARBA00022729"/>
    </source>
</evidence>
<dbReference type="GO" id="GO:0030151">
    <property type="term" value="F:molybdenum ion binding"/>
    <property type="evidence" value="ECO:0007669"/>
    <property type="project" value="TreeGrafter"/>
</dbReference>
<feature type="domain" description="4Fe-4S Mo/W bis-MGD-type" evidence="9">
    <location>
        <begin position="61"/>
        <end position="122"/>
    </location>
</feature>
<dbReference type="InterPro" id="IPR006655">
    <property type="entry name" value="Mopterin_OxRdtase_prok_CS"/>
</dbReference>
<gene>
    <name evidence="10" type="ORF">GKZ27_01655</name>
</gene>
<dbReference type="GO" id="GO:0009061">
    <property type="term" value="P:anaerobic respiration"/>
    <property type="evidence" value="ECO:0007669"/>
    <property type="project" value="TreeGrafter"/>
</dbReference>
<name>A0A6N8JJW4_9ACTN</name>
<dbReference type="AlphaFoldDB" id="A0A6N8JJW4"/>
<evidence type="ECO:0000256" key="3">
    <source>
        <dbReference type="ARBA" id="ARBA00022505"/>
    </source>
</evidence>
<dbReference type="OrthoDB" id="9815647at2"/>
<evidence type="ECO:0000256" key="6">
    <source>
        <dbReference type="ARBA" id="ARBA00023002"/>
    </source>
</evidence>
<keyword evidence="11" id="KW-1185">Reference proteome</keyword>
<dbReference type="PROSITE" id="PS51669">
    <property type="entry name" value="4FE4S_MOW_BIS_MGD"/>
    <property type="match status" value="1"/>
</dbReference>
<dbReference type="RefSeq" id="WP_160344574.1">
    <property type="nucleotide sequence ID" value="NZ_WSRR01000002.1"/>
</dbReference>